<protein>
    <submittedName>
        <fullName evidence="2">Uncharacterized protein</fullName>
    </submittedName>
</protein>
<evidence type="ECO:0000256" key="1">
    <source>
        <dbReference type="SAM" id="SignalP"/>
    </source>
</evidence>
<evidence type="ECO:0000313" key="3">
    <source>
        <dbReference type="Proteomes" id="UP001597197"/>
    </source>
</evidence>
<evidence type="ECO:0000313" key="2">
    <source>
        <dbReference type="EMBL" id="MFD1873259.1"/>
    </source>
</evidence>
<dbReference type="Proteomes" id="UP001597197">
    <property type="component" value="Unassembled WGS sequence"/>
</dbReference>
<accession>A0ABW4QUP9</accession>
<keyword evidence="1" id="KW-0732">Signal</keyword>
<dbReference type="RefSeq" id="WP_382313924.1">
    <property type="nucleotide sequence ID" value="NZ_JBHUFD010000005.1"/>
</dbReference>
<sequence length="188" mass="20294">MMLLFLLAPLPHLLPLLAPPTPAQLVVPGRSMGNLKLGADAATLATLGPAAYSDAAMQKAWATWFGTGHPPAQLDVYTTMIPGQDTHKAVQVVRATSAYFRLANGLRTGATLSQIQASYGRLPLAISYRLQAGPRYLYDDVRRGIAFELDGQASTSHCRALVVHQLGQPVAKTYLSMPVYLKEVPVRN</sequence>
<name>A0ABW4QUP9_9BACT</name>
<feature type="chain" id="PRO_5047344599" evidence="1">
    <location>
        <begin position="19"/>
        <end position="188"/>
    </location>
</feature>
<gene>
    <name evidence="2" type="ORF">ACFSDX_12520</name>
</gene>
<comment type="caution">
    <text evidence="2">The sequence shown here is derived from an EMBL/GenBank/DDBJ whole genome shotgun (WGS) entry which is preliminary data.</text>
</comment>
<keyword evidence="3" id="KW-1185">Reference proteome</keyword>
<dbReference type="EMBL" id="JBHUFD010000005">
    <property type="protein sequence ID" value="MFD1873259.1"/>
    <property type="molecule type" value="Genomic_DNA"/>
</dbReference>
<proteinExistence type="predicted"/>
<feature type="signal peptide" evidence="1">
    <location>
        <begin position="1"/>
        <end position="18"/>
    </location>
</feature>
<organism evidence="2 3">
    <name type="scientific">Hymenobacter bucti</name>
    <dbReference type="NCBI Taxonomy" id="1844114"/>
    <lineage>
        <taxon>Bacteria</taxon>
        <taxon>Pseudomonadati</taxon>
        <taxon>Bacteroidota</taxon>
        <taxon>Cytophagia</taxon>
        <taxon>Cytophagales</taxon>
        <taxon>Hymenobacteraceae</taxon>
        <taxon>Hymenobacter</taxon>
    </lineage>
</organism>
<reference evidence="3" key="1">
    <citation type="journal article" date="2019" name="Int. J. Syst. Evol. Microbiol.">
        <title>The Global Catalogue of Microorganisms (GCM) 10K type strain sequencing project: providing services to taxonomists for standard genome sequencing and annotation.</title>
        <authorList>
            <consortium name="The Broad Institute Genomics Platform"/>
            <consortium name="The Broad Institute Genome Sequencing Center for Infectious Disease"/>
            <person name="Wu L."/>
            <person name="Ma J."/>
        </authorList>
    </citation>
    <scope>NUCLEOTIDE SEQUENCE [LARGE SCALE GENOMIC DNA]</scope>
    <source>
        <strain evidence="3">CGMCC 1.15795</strain>
    </source>
</reference>